<feature type="domain" description="DNA-directed RNA polymerase RpoA/D/Rpb3-type" evidence="4">
    <location>
        <begin position="26"/>
        <end position="52"/>
    </location>
</feature>
<keyword evidence="2" id="KW-0804">Transcription</keyword>
<reference evidence="5" key="1">
    <citation type="journal article" date="2014" name="Front. Microbiol.">
        <title>High frequency of phylogenetically diverse reductive dehalogenase-homologous genes in deep subseafloor sedimentary metagenomes.</title>
        <authorList>
            <person name="Kawai M."/>
            <person name="Futagami T."/>
            <person name="Toyoda A."/>
            <person name="Takaki Y."/>
            <person name="Nishi S."/>
            <person name="Hori S."/>
            <person name="Arai W."/>
            <person name="Tsubouchi T."/>
            <person name="Morono Y."/>
            <person name="Uchiyama I."/>
            <person name="Ito T."/>
            <person name="Fujiyama A."/>
            <person name="Inagaki F."/>
            <person name="Takami H."/>
        </authorList>
    </citation>
    <scope>NUCLEOTIDE SEQUENCE</scope>
    <source>
        <strain evidence="5">Expedition CK06-06</strain>
    </source>
</reference>
<dbReference type="GO" id="GO:0003899">
    <property type="term" value="F:DNA-directed RNA polymerase activity"/>
    <property type="evidence" value="ECO:0007669"/>
    <property type="project" value="InterPro"/>
</dbReference>
<accession>X1NMT7</accession>
<sequence>MIPLPLQPKIIEKKGNRAIFQIEALYPGYGVTIGNSLRRVLLSSLAGAAVTRVKIRGIQHEFSTIPGILEDVIEIILNLKQLRFKLFTSEI</sequence>
<name>X1NMT7_9ZZZZ</name>
<evidence type="ECO:0000313" key="5">
    <source>
        <dbReference type="EMBL" id="GAI19969.1"/>
    </source>
</evidence>
<organism evidence="5">
    <name type="scientific">marine sediment metagenome</name>
    <dbReference type="NCBI Taxonomy" id="412755"/>
    <lineage>
        <taxon>unclassified sequences</taxon>
        <taxon>metagenomes</taxon>
        <taxon>ecological metagenomes</taxon>
    </lineage>
</organism>
<dbReference type="Pfam" id="PF01000">
    <property type="entry name" value="RNA_pol_A_bac"/>
    <property type="match status" value="1"/>
</dbReference>
<dbReference type="InterPro" id="IPR036643">
    <property type="entry name" value="RNApol_insert_sf"/>
</dbReference>
<evidence type="ECO:0000259" key="3">
    <source>
        <dbReference type="Pfam" id="PF01000"/>
    </source>
</evidence>
<keyword evidence="1" id="KW-0240">DNA-directed RNA polymerase</keyword>
<evidence type="ECO:0000256" key="1">
    <source>
        <dbReference type="ARBA" id="ARBA00022478"/>
    </source>
</evidence>
<proteinExistence type="predicted"/>
<dbReference type="InterPro" id="IPR011263">
    <property type="entry name" value="DNA-dir_RNA_pol_RpoA/D/Rpb3"/>
</dbReference>
<dbReference type="GO" id="GO:0000428">
    <property type="term" value="C:DNA-directed RNA polymerase complex"/>
    <property type="evidence" value="ECO:0007669"/>
    <property type="project" value="UniProtKB-KW"/>
</dbReference>
<evidence type="ECO:0000259" key="4">
    <source>
        <dbReference type="Pfam" id="PF01193"/>
    </source>
</evidence>
<dbReference type="Gene3D" id="3.30.1360.10">
    <property type="entry name" value="RNA polymerase, RBP11-like subunit"/>
    <property type="match status" value="1"/>
</dbReference>
<dbReference type="InterPro" id="IPR011262">
    <property type="entry name" value="DNA-dir_RNA_pol_insert"/>
</dbReference>
<dbReference type="Pfam" id="PF01193">
    <property type="entry name" value="RNA_pol_L"/>
    <property type="match status" value="1"/>
</dbReference>
<protein>
    <submittedName>
        <fullName evidence="5">Uncharacterized protein</fullName>
    </submittedName>
</protein>
<feature type="domain" description="DNA-directed RNA polymerase insert" evidence="3">
    <location>
        <begin position="53"/>
        <end position="86"/>
    </location>
</feature>
<dbReference type="InterPro" id="IPR036603">
    <property type="entry name" value="RBP11-like"/>
</dbReference>
<gene>
    <name evidence="5" type="ORF">S06H3_33159</name>
</gene>
<dbReference type="GO" id="GO:0006351">
    <property type="term" value="P:DNA-templated transcription"/>
    <property type="evidence" value="ECO:0007669"/>
    <property type="project" value="InterPro"/>
</dbReference>
<dbReference type="SUPFAM" id="SSF55257">
    <property type="entry name" value="RBP11-like subunits of RNA polymerase"/>
    <property type="match status" value="1"/>
</dbReference>
<evidence type="ECO:0000256" key="2">
    <source>
        <dbReference type="ARBA" id="ARBA00023163"/>
    </source>
</evidence>
<dbReference type="AlphaFoldDB" id="X1NMT7"/>
<dbReference type="EMBL" id="BARV01019769">
    <property type="protein sequence ID" value="GAI19969.1"/>
    <property type="molecule type" value="Genomic_DNA"/>
</dbReference>
<dbReference type="SUPFAM" id="SSF56553">
    <property type="entry name" value="Insert subdomain of RNA polymerase alpha subunit"/>
    <property type="match status" value="1"/>
</dbReference>
<comment type="caution">
    <text evidence="5">The sequence shown here is derived from an EMBL/GenBank/DDBJ whole genome shotgun (WGS) entry which is preliminary data.</text>
</comment>
<dbReference type="GO" id="GO:0046983">
    <property type="term" value="F:protein dimerization activity"/>
    <property type="evidence" value="ECO:0007669"/>
    <property type="project" value="InterPro"/>
</dbReference>
<feature type="non-terminal residue" evidence="5">
    <location>
        <position position="91"/>
    </location>
</feature>